<dbReference type="EMBL" id="PPSW01000006">
    <property type="protein sequence ID" value="TLX48466.1"/>
    <property type="molecule type" value="Genomic_DNA"/>
</dbReference>
<evidence type="ECO:0000313" key="4">
    <source>
        <dbReference type="Proteomes" id="UP000309186"/>
    </source>
</evidence>
<dbReference type="Pfam" id="PF03572">
    <property type="entry name" value="Peptidase_S41"/>
    <property type="match status" value="1"/>
</dbReference>
<dbReference type="GO" id="GO:0007165">
    <property type="term" value="P:signal transduction"/>
    <property type="evidence" value="ECO:0007669"/>
    <property type="project" value="TreeGrafter"/>
</dbReference>
<dbReference type="Gene3D" id="3.90.226.10">
    <property type="entry name" value="2-enoyl-CoA Hydratase, Chain A, domain 1"/>
    <property type="match status" value="1"/>
</dbReference>
<dbReference type="PROSITE" id="PS51257">
    <property type="entry name" value="PROKAR_LIPOPROTEIN"/>
    <property type="match status" value="1"/>
</dbReference>
<name>A0A5R9Q7I7_9GAMM</name>
<dbReference type="GO" id="GO:0008236">
    <property type="term" value="F:serine-type peptidase activity"/>
    <property type="evidence" value="ECO:0007669"/>
    <property type="project" value="InterPro"/>
</dbReference>
<proteinExistence type="predicted"/>
<gene>
    <name evidence="3" type="ORF">C1E24_03185</name>
</gene>
<dbReference type="SUPFAM" id="SSF52096">
    <property type="entry name" value="ClpP/crotonase"/>
    <property type="match status" value="1"/>
</dbReference>
<feature type="signal peptide" evidence="1">
    <location>
        <begin position="1"/>
        <end position="23"/>
    </location>
</feature>
<dbReference type="PANTHER" id="PTHR32060:SF30">
    <property type="entry name" value="CARBOXY-TERMINAL PROCESSING PROTEASE CTPA"/>
    <property type="match status" value="1"/>
</dbReference>
<dbReference type="Proteomes" id="UP000309186">
    <property type="component" value="Unassembled WGS sequence"/>
</dbReference>
<dbReference type="InterPro" id="IPR029045">
    <property type="entry name" value="ClpP/crotonase-like_dom_sf"/>
</dbReference>
<keyword evidence="1" id="KW-0732">Signal</keyword>
<evidence type="ECO:0000256" key="1">
    <source>
        <dbReference type="SAM" id="SignalP"/>
    </source>
</evidence>
<dbReference type="GO" id="GO:0006508">
    <property type="term" value="P:proteolysis"/>
    <property type="evidence" value="ECO:0007669"/>
    <property type="project" value="InterPro"/>
</dbReference>
<dbReference type="RefSeq" id="WP_138478659.1">
    <property type="nucleotide sequence ID" value="NZ_PPSW01000006.1"/>
</dbReference>
<evidence type="ECO:0000259" key="2">
    <source>
        <dbReference type="SMART" id="SM00245"/>
    </source>
</evidence>
<reference evidence="3 4" key="1">
    <citation type="submission" date="2018-01" db="EMBL/GenBank/DDBJ databases">
        <title>Co-occurrence of chitin degradation, pigmentation and bioactivity in marine Pseudoalteromonas.</title>
        <authorList>
            <person name="Paulsen S."/>
            <person name="Gram L."/>
            <person name="Machado H."/>
        </authorList>
    </citation>
    <scope>NUCLEOTIDE SEQUENCE [LARGE SCALE GENOMIC DNA]</scope>
    <source>
        <strain evidence="3 4">S3663</strain>
    </source>
</reference>
<evidence type="ECO:0000313" key="3">
    <source>
        <dbReference type="EMBL" id="TLX48466.1"/>
    </source>
</evidence>
<accession>A0A5R9Q7I7</accession>
<dbReference type="InterPro" id="IPR005151">
    <property type="entry name" value="Tail-specific_protease"/>
</dbReference>
<feature type="domain" description="Tail specific protease" evidence="2">
    <location>
        <begin position="222"/>
        <end position="449"/>
    </location>
</feature>
<dbReference type="PANTHER" id="PTHR32060">
    <property type="entry name" value="TAIL-SPECIFIC PROTEASE"/>
    <property type="match status" value="1"/>
</dbReference>
<dbReference type="SMART" id="SM00245">
    <property type="entry name" value="TSPc"/>
    <property type="match status" value="1"/>
</dbReference>
<dbReference type="OrthoDB" id="6397760at2"/>
<protein>
    <submittedName>
        <fullName evidence="3">Peptidase S41</fullName>
    </submittedName>
</protein>
<organism evidence="3 4">
    <name type="scientific">Pseudoalteromonas phenolica</name>
    <dbReference type="NCBI Taxonomy" id="161398"/>
    <lineage>
        <taxon>Bacteria</taxon>
        <taxon>Pseudomonadati</taxon>
        <taxon>Pseudomonadota</taxon>
        <taxon>Gammaproteobacteria</taxon>
        <taxon>Alteromonadales</taxon>
        <taxon>Pseudoalteromonadaceae</taxon>
        <taxon>Pseudoalteromonas</taxon>
    </lineage>
</organism>
<feature type="chain" id="PRO_5024312973" evidence="1">
    <location>
        <begin position="24"/>
        <end position="476"/>
    </location>
</feature>
<dbReference type="GO" id="GO:0030288">
    <property type="term" value="C:outer membrane-bounded periplasmic space"/>
    <property type="evidence" value="ECO:0007669"/>
    <property type="project" value="TreeGrafter"/>
</dbReference>
<sequence>MLKKILKPLNKSLMMACVLPVLVACQGSHLEIMPDLSDETLLTEHLSVEQMHQDIDALLKGALERHPNLDKYTQVSELKSYTETLKSQVTQPLMRTEFYKIVGQISHKFNDGHAFLIWPYQEYNLLKEQGAKPFPFEVFINTQQELYIQNDYQSGSERVVGQSKILSINGISTKDLVLDMQKYTGGESQFLREKVVAARFPVNLWAVYGFINEFKLEIESDGRTKTLEITQAQDWQQTESAISGKTKKEHYFKELEDGVALLYLEHFDIKPSEFKNFVDESFKKINASNIHSLIIDIRNNPGGNTDTVAYLSRYLANKPFRLVSALQEKLNKDNRGWFNYKGEEGEIVDTKWDEWETPMSDDVRFTGNVYLLTGSISYSAAIVFATTLKDNGFATLVGQPTQGFANQSGQGNLFNLPHSELRAYITTRLLVRPSGELTQQGVQPHYEIEPGNSITQNMDDKTIAATLELIRQKTVK</sequence>
<dbReference type="GO" id="GO:0004175">
    <property type="term" value="F:endopeptidase activity"/>
    <property type="evidence" value="ECO:0007669"/>
    <property type="project" value="TreeGrafter"/>
</dbReference>
<dbReference type="AlphaFoldDB" id="A0A5R9Q7I7"/>
<comment type="caution">
    <text evidence="3">The sequence shown here is derived from an EMBL/GenBank/DDBJ whole genome shotgun (WGS) entry which is preliminary data.</text>
</comment>